<dbReference type="AlphaFoldDB" id="A0A9D1LER4"/>
<proteinExistence type="predicted"/>
<sequence>MNQIYQYLSSSNVIFFNSMQRATKKRVFEEACLAFQMSGVPHTQVFEALYARERLGNNNLGSGVSLPHCELEGLQHPIVTIVLLHRPIHIDPTPYDAKPIDIFFFLIVPQSNDDDDKYLPLLRECIAMLQDKTLCSKIRKAENAVEVCSCIMDWVAPTILARESKEDALENEWDLLNEEVKAQRKKEQGENSVIVAAVDNNA</sequence>
<feature type="domain" description="PTS EIIA type-2" evidence="1">
    <location>
        <begin position="6"/>
        <end position="154"/>
    </location>
</feature>
<protein>
    <submittedName>
        <fullName evidence="2">PTS sugar transporter subunit IIA</fullName>
    </submittedName>
</protein>
<dbReference type="Pfam" id="PF00359">
    <property type="entry name" value="PTS_EIIA_2"/>
    <property type="match status" value="1"/>
</dbReference>
<dbReference type="SUPFAM" id="SSF55804">
    <property type="entry name" value="Phoshotransferase/anion transport protein"/>
    <property type="match status" value="1"/>
</dbReference>
<accession>A0A9D1LER4</accession>
<gene>
    <name evidence="2" type="ORF">IAC56_06650</name>
</gene>
<dbReference type="InterPro" id="IPR016152">
    <property type="entry name" value="PTrfase/Anion_transptr"/>
</dbReference>
<keyword evidence="2" id="KW-0813">Transport</keyword>
<keyword evidence="2" id="KW-0762">Sugar transport</keyword>
<dbReference type="Proteomes" id="UP000824083">
    <property type="component" value="Unassembled WGS sequence"/>
</dbReference>
<dbReference type="Gene3D" id="3.40.930.10">
    <property type="entry name" value="Mannitol-specific EII, Chain A"/>
    <property type="match status" value="1"/>
</dbReference>
<organism evidence="2 3">
    <name type="scientific">Candidatus Aphodousia faecigallinarum</name>
    <dbReference type="NCBI Taxonomy" id="2840677"/>
    <lineage>
        <taxon>Bacteria</taxon>
        <taxon>Pseudomonadati</taxon>
        <taxon>Pseudomonadota</taxon>
        <taxon>Betaproteobacteria</taxon>
        <taxon>Burkholderiales</taxon>
        <taxon>Sutterellaceae</taxon>
        <taxon>Sutterellaceae incertae sedis</taxon>
        <taxon>Candidatus Aphodousia</taxon>
    </lineage>
</organism>
<dbReference type="PANTHER" id="PTHR47738">
    <property type="entry name" value="PTS SYSTEM FRUCTOSE-LIKE EIIA COMPONENT-RELATED"/>
    <property type="match status" value="1"/>
</dbReference>
<dbReference type="GO" id="GO:0030295">
    <property type="term" value="F:protein kinase activator activity"/>
    <property type="evidence" value="ECO:0007669"/>
    <property type="project" value="TreeGrafter"/>
</dbReference>
<dbReference type="PROSITE" id="PS51094">
    <property type="entry name" value="PTS_EIIA_TYPE_2"/>
    <property type="match status" value="1"/>
</dbReference>
<dbReference type="PANTHER" id="PTHR47738:SF1">
    <property type="entry name" value="NITROGEN REGULATORY PROTEIN"/>
    <property type="match status" value="1"/>
</dbReference>
<evidence type="ECO:0000313" key="2">
    <source>
        <dbReference type="EMBL" id="HIU37933.1"/>
    </source>
</evidence>
<comment type="caution">
    <text evidence="2">The sequence shown here is derived from an EMBL/GenBank/DDBJ whole genome shotgun (WGS) entry which is preliminary data.</text>
</comment>
<evidence type="ECO:0000313" key="3">
    <source>
        <dbReference type="Proteomes" id="UP000824083"/>
    </source>
</evidence>
<reference evidence="2" key="1">
    <citation type="submission" date="2020-10" db="EMBL/GenBank/DDBJ databases">
        <authorList>
            <person name="Gilroy R."/>
        </authorList>
    </citation>
    <scope>NUCLEOTIDE SEQUENCE</scope>
    <source>
        <strain evidence="2">7463</strain>
    </source>
</reference>
<reference evidence="2" key="2">
    <citation type="journal article" date="2021" name="PeerJ">
        <title>Extensive microbial diversity within the chicken gut microbiome revealed by metagenomics and culture.</title>
        <authorList>
            <person name="Gilroy R."/>
            <person name="Ravi A."/>
            <person name="Getino M."/>
            <person name="Pursley I."/>
            <person name="Horton D.L."/>
            <person name="Alikhan N.F."/>
            <person name="Baker D."/>
            <person name="Gharbi K."/>
            <person name="Hall N."/>
            <person name="Watson M."/>
            <person name="Adriaenssens E.M."/>
            <person name="Foster-Nyarko E."/>
            <person name="Jarju S."/>
            <person name="Secka A."/>
            <person name="Antonio M."/>
            <person name="Oren A."/>
            <person name="Chaudhuri R.R."/>
            <person name="La Ragione R."/>
            <person name="Hildebrand F."/>
            <person name="Pallen M.J."/>
        </authorList>
    </citation>
    <scope>NUCLEOTIDE SEQUENCE</scope>
    <source>
        <strain evidence="2">7463</strain>
    </source>
</reference>
<dbReference type="InterPro" id="IPR051541">
    <property type="entry name" value="PTS_SugarTrans_NitroReg"/>
</dbReference>
<evidence type="ECO:0000259" key="1">
    <source>
        <dbReference type="PROSITE" id="PS51094"/>
    </source>
</evidence>
<dbReference type="InterPro" id="IPR002178">
    <property type="entry name" value="PTS_EIIA_type-2_dom"/>
</dbReference>
<dbReference type="EMBL" id="DVMY01000103">
    <property type="protein sequence ID" value="HIU37933.1"/>
    <property type="molecule type" value="Genomic_DNA"/>
</dbReference>
<name>A0A9D1LER4_9BURK</name>